<keyword evidence="3" id="KW-0645">Protease</keyword>
<dbReference type="InterPro" id="IPR001431">
    <property type="entry name" value="Pept_M16_Zn_BS"/>
</dbReference>
<dbReference type="Pfam" id="PF00675">
    <property type="entry name" value="Peptidase_M16"/>
    <property type="match status" value="1"/>
</dbReference>
<keyword evidence="6" id="KW-0862">Zinc</keyword>
<gene>
    <name evidence="12" type="ORF">Q763_13305</name>
</gene>
<comment type="similarity">
    <text evidence="2 8">Belongs to the peptidase M16 family.</text>
</comment>
<evidence type="ECO:0000256" key="7">
    <source>
        <dbReference type="ARBA" id="ARBA00023049"/>
    </source>
</evidence>
<keyword evidence="4" id="KW-0479">Metal-binding</keyword>
<dbReference type="Proteomes" id="UP000030129">
    <property type="component" value="Unassembled WGS sequence"/>
</dbReference>
<evidence type="ECO:0000256" key="4">
    <source>
        <dbReference type="ARBA" id="ARBA00022723"/>
    </source>
</evidence>
<comment type="caution">
    <text evidence="12">The sequence shown here is derived from an EMBL/GenBank/DDBJ whole genome shotgun (WGS) entry which is preliminary data.</text>
</comment>
<keyword evidence="13" id="KW-1185">Reference proteome</keyword>
<keyword evidence="9" id="KW-0732">Signal</keyword>
<dbReference type="EMBL" id="JRLV01000016">
    <property type="protein sequence ID" value="KGO79522.1"/>
    <property type="molecule type" value="Genomic_DNA"/>
</dbReference>
<dbReference type="InterPro" id="IPR011765">
    <property type="entry name" value="Pept_M16_N"/>
</dbReference>
<name>A0A0A2LH58_9FLAO</name>
<evidence type="ECO:0000256" key="6">
    <source>
        <dbReference type="ARBA" id="ARBA00022833"/>
    </source>
</evidence>
<feature type="chain" id="PRO_5001991157" evidence="9">
    <location>
        <begin position="20"/>
        <end position="938"/>
    </location>
</feature>
<evidence type="ECO:0000259" key="11">
    <source>
        <dbReference type="Pfam" id="PF05193"/>
    </source>
</evidence>
<feature type="signal peptide" evidence="9">
    <location>
        <begin position="1"/>
        <end position="19"/>
    </location>
</feature>
<dbReference type="PANTHER" id="PTHR43690">
    <property type="entry name" value="NARDILYSIN"/>
    <property type="match status" value="1"/>
</dbReference>
<evidence type="ECO:0000259" key="10">
    <source>
        <dbReference type="Pfam" id="PF00675"/>
    </source>
</evidence>
<dbReference type="Gene3D" id="3.30.830.10">
    <property type="entry name" value="Metalloenzyme, LuxS/M16 peptidase-like"/>
    <property type="match status" value="4"/>
</dbReference>
<evidence type="ECO:0000256" key="9">
    <source>
        <dbReference type="SAM" id="SignalP"/>
    </source>
</evidence>
<sequence>MKHLRLWMFLVAAPLLGTAQDLQGDSPIPLDPDVRTGKLKNGLTYYIRKNNKPEDKVDLRLVINAGSILENDDQQGLAHFMEHMCFNGTKNFPKNKLVDYLQSIGVKFGQHLNAYTSFDETVYFLPIPSDDPEKLEKGFSIIEDWAFNAVLTPEEIDKERGVVLEEYRLGLGADDRMRKQFMPKVMYQSHYANRMPIGKKEILENFTYDKITSFYKDWYRPDLMAVIVVGDIDVDEMEKKVKKHFASYKNPKNERPRKVFDVPNHEETFVCVETDKEASGSQVQVLYKDYTEPKKMVTVNDYKESLERSLFATMLNNRLEEIRNSPNPPFTFGYSYHGGAMVRSKEAYMSFAMTSEDKQLDALKVLVEESERVRKYGFSQNELERAKTERLAYLEKSYNERDKTYSSRFVGEYQSHFLEKEPMPGIEWEYNATKELLDKASLENINALAGKYLKKDNRVVIFTGPEKEGLKKPTEKEILSIIDMSADNITPYEDKEIASSLLRNEVTPGSVVKKEQDDEVGTTTLYLSNGAKVVYKKTDFKNDEIIMKAISFGGNNLYSNEEYKKIQFAMNGLNEAGFSGLNLNDINKFMTGKIARVSPFVGGTTEQMDGSCTPKDMEYMMQMMYAYFTDLNYDEEAFNSYKQKQSAFFDNMASQPSFYFQQELYSFLYKDNPRFNGIIPTKETWAEADYKLAYDKYKERFANAADFEFYFVGNIDDAKMEEYAAKYIASLPAVKGEKEKMTDLGFRLLSGEHKKVVNKGTDPKSTVRIMFYGEPTKYDANEALAMRALGEVLTIKLLEELRENESGVYGVNASGSIGKVPYAWYSFNIGFPCGPENAEKLTESALRELDKIIANGPEEKDLNKFKEGELLDYKKKIKENSYWMSYFNWCFNTGDDLSDIFKVESKVNALTTKDLQAVAKKYLTKDKVVAMLMPEEAN</sequence>
<comment type="cofactor">
    <cofactor evidence="1">
        <name>Zn(2+)</name>
        <dbReference type="ChEBI" id="CHEBI:29105"/>
    </cofactor>
</comment>
<reference evidence="12 13" key="1">
    <citation type="submission" date="2013-09" db="EMBL/GenBank/DDBJ databases">
        <authorList>
            <person name="Zeng Z."/>
            <person name="Chen C."/>
        </authorList>
    </citation>
    <scope>NUCLEOTIDE SEQUENCE [LARGE SCALE GENOMIC DNA]</scope>
    <source>
        <strain evidence="12 13">F44-8</strain>
    </source>
</reference>
<dbReference type="GO" id="GO:0046872">
    <property type="term" value="F:metal ion binding"/>
    <property type="evidence" value="ECO:0007669"/>
    <property type="project" value="UniProtKB-KW"/>
</dbReference>
<evidence type="ECO:0000256" key="3">
    <source>
        <dbReference type="ARBA" id="ARBA00022670"/>
    </source>
</evidence>
<dbReference type="eggNOG" id="COG0612">
    <property type="taxonomic scope" value="Bacteria"/>
</dbReference>
<evidence type="ECO:0000313" key="12">
    <source>
        <dbReference type="EMBL" id="KGO79522.1"/>
    </source>
</evidence>
<feature type="domain" description="Peptidase M16 C-terminal" evidence="11">
    <location>
        <begin position="696"/>
        <end position="867"/>
    </location>
</feature>
<keyword evidence="5" id="KW-0378">Hydrolase</keyword>
<organism evidence="12 13">
    <name type="scientific">Flavobacterium beibuense F44-8</name>
    <dbReference type="NCBI Taxonomy" id="1406840"/>
    <lineage>
        <taxon>Bacteria</taxon>
        <taxon>Pseudomonadati</taxon>
        <taxon>Bacteroidota</taxon>
        <taxon>Flavobacteriia</taxon>
        <taxon>Flavobacteriales</taxon>
        <taxon>Flavobacteriaceae</taxon>
        <taxon>Flavobacterium</taxon>
    </lineage>
</organism>
<feature type="domain" description="Peptidase M16 C-terminal" evidence="11">
    <location>
        <begin position="205"/>
        <end position="388"/>
    </location>
</feature>
<dbReference type="RefSeq" id="WP_035135023.1">
    <property type="nucleotide sequence ID" value="NZ_JRLV01000016.1"/>
</dbReference>
<dbReference type="PANTHER" id="PTHR43690:SF34">
    <property type="entry name" value="ZINC PROTEASE PQQL-LIKE"/>
    <property type="match status" value="1"/>
</dbReference>
<dbReference type="Pfam" id="PF05193">
    <property type="entry name" value="Peptidase_M16_C"/>
    <property type="match status" value="2"/>
</dbReference>
<dbReference type="InterPro" id="IPR011249">
    <property type="entry name" value="Metalloenz_LuxS/M16"/>
</dbReference>
<evidence type="ECO:0000256" key="5">
    <source>
        <dbReference type="ARBA" id="ARBA00022801"/>
    </source>
</evidence>
<evidence type="ECO:0000256" key="1">
    <source>
        <dbReference type="ARBA" id="ARBA00001947"/>
    </source>
</evidence>
<dbReference type="AlphaFoldDB" id="A0A0A2LH58"/>
<dbReference type="InterPro" id="IPR050626">
    <property type="entry name" value="Peptidase_M16"/>
</dbReference>
<dbReference type="SUPFAM" id="SSF63411">
    <property type="entry name" value="LuxS/MPP-like metallohydrolase"/>
    <property type="match status" value="4"/>
</dbReference>
<evidence type="ECO:0000256" key="8">
    <source>
        <dbReference type="RuleBase" id="RU004447"/>
    </source>
</evidence>
<dbReference type="GO" id="GO:0004222">
    <property type="term" value="F:metalloendopeptidase activity"/>
    <property type="evidence" value="ECO:0007669"/>
    <property type="project" value="InterPro"/>
</dbReference>
<evidence type="ECO:0000256" key="2">
    <source>
        <dbReference type="ARBA" id="ARBA00007261"/>
    </source>
</evidence>
<evidence type="ECO:0000313" key="13">
    <source>
        <dbReference type="Proteomes" id="UP000030129"/>
    </source>
</evidence>
<proteinExistence type="inferred from homology"/>
<dbReference type="GO" id="GO:0006508">
    <property type="term" value="P:proteolysis"/>
    <property type="evidence" value="ECO:0007669"/>
    <property type="project" value="UniProtKB-KW"/>
</dbReference>
<protein>
    <submittedName>
        <fullName evidence="12">Peptidase M16</fullName>
    </submittedName>
</protein>
<keyword evidence="7" id="KW-0482">Metalloprotease</keyword>
<dbReference type="STRING" id="1406840.Q763_13305"/>
<feature type="domain" description="Peptidase M16 N-terminal" evidence="10">
    <location>
        <begin position="49"/>
        <end position="168"/>
    </location>
</feature>
<accession>A0A0A2LH58</accession>
<dbReference type="PROSITE" id="PS00143">
    <property type="entry name" value="INSULINASE"/>
    <property type="match status" value="1"/>
</dbReference>
<dbReference type="InterPro" id="IPR007863">
    <property type="entry name" value="Peptidase_M16_C"/>
</dbReference>